<name>A0ABC8SEH5_9AQUA</name>
<evidence type="ECO:0000313" key="5">
    <source>
        <dbReference type="EMBL" id="CAK9155333.1"/>
    </source>
</evidence>
<evidence type="ECO:0000256" key="3">
    <source>
        <dbReference type="ARBA" id="ARBA00023242"/>
    </source>
</evidence>
<dbReference type="Proteomes" id="UP001642360">
    <property type="component" value="Unassembled WGS sequence"/>
</dbReference>
<accession>A0ABC8SEH5</accession>
<dbReference type="InterPro" id="IPR031425">
    <property type="entry name" value="NPR1/NH1-interacting"/>
</dbReference>
<reference evidence="5 6" key="1">
    <citation type="submission" date="2024-02" db="EMBL/GenBank/DDBJ databases">
        <authorList>
            <person name="Vignale AGUSTIN F."/>
            <person name="Sosa J E."/>
            <person name="Modenutti C."/>
        </authorList>
    </citation>
    <scope>NUCLEOTIDE SEQUENCE [LARGE SCALE GENOMIC DNA]</scope>
</reference>
<comment type="similarity">
    <text evidence="2">Belongs to the NPR1-interactor family.</text>
</comment>
<evidence type="ECO:0000256" key="1">
    <source>
        <dbReference type="ARBA" id="ARBA00004123"/>
    </source>
</evidence>
<dbReference type="AlphaFoldDB" id="A0ABC8SEH5"/>
<evidence type="ECO:0000313" key="6">
    <source>
        <dbReference type="Proteomes" id="UP001642360"/>
    </source>
</evidence>
<feature type="non-terminal residue" evidence="5">
    <location>
        <position position="1"/>
    </location>
</feature>
<gene>
    <name evidence="5" type="ORF">ILEXP_LOCUS23732</name>
</gene>
<dbReference type="PANTHER" id="PTHR33669">
    <property type="entry name" value="PROTEIN NEGATIVE REGULATOR OF RESISTANCE"/>
    <property type="match status" value="1"/>
</dbReference>
<dbReference type="EMBL" id="CAUOFW020002681">
    <property type="protein sequence ID" value="CAK9155333.1"/>
    <property type="molecule type" value="Genomic_DNA"/>
</dbReference>
<dbReference type="PANTHER" id="PTHR33669:SF14">
    <property type="entry name" value="NRR REPRESSOR HOMOLOG 3"/>
    <property type="match status" value="1"/>
</dbReference>
<proteinExistence type="inferred from homology"/>
<comment type="subcellular location">
    <subcellularLocation>
        <location evidence="1">Nucleus</location>
    </subcellularLocation>
</comment>
<evidence type="ECO:0000256" key="4">
    <source>
        <dbReference type="SAM" id="MobiDB-lite"/>
    </source>
</evidence>
<dbReference type="Pfam" id="PF15699">
    <property type="entry name" value="NPR1_interact"/>
    <property type="match status" value="1"/>
</dbReference>
<comment type="caution">
    <text evidence="5">The sequence shown here is derived from an EMBL/GenBank/DDBJ whole genome shotgun (WGS) entry which is preliminary data.</text>
</comment>
<feature type="region of interest" description="Disordered" evidence="4">
    <location>
        <begin position="36"/>
        <end position="108"/>
    </location>
</feature>
<evidence type="ECO:0000256" key="2">
    <source>
        <dbReference type="ARBA" id="ARBA00009937"/>
    </source>
</evidence>
<dbReference type="GO" id="GO:0005634">
    <property type="term" value="C:nucleus"/>
    <property type="evidence" value="ECO:0007669"/>
    <property type="project" value="UniProtKB-SubCell"/>
</dbReference>
<organism evidence="5 6">
    <name type="scientific">Ilex paraguariensis</name>
    <name type="common">yerba mate</name>
    <dbReference type="NCBI Taxonomy" id="185542"/>
    <lineage>
        <taxon>Eukaryota</taxon>
        <taxon>Viridiplantae</taxon>
        <taxon>Streptophyta</taxon>
        <taxon>Embryophyta</taxon>
        <taxon>Tracheophyta</taxon>
        <taxon>Spermatophyta</taxon>
        <taxon>Magnoliopsida</taxon>
        <taxon>eudicotyledons</taxon>
        <taxon>Gunneridae</taxon>
        <taxon>Pentapetalae</taxon>
        <taxon>asterids</taxon>
        <taxon>campanulids</taxon>
        <taxon>Aquifoliales</taxon>
        <taxon>Aquifoliaceae</taxon>
        <taxon>Ilex</taxon>
    </lineage>
</organism>
<feature type="compositionally biased region" description="Polar residues" evidence="4">
    <location>
        <begin position="75"/>
        <end position="87"/>
    </location>
</feature>
<keyword evidence="6" id="KW-1185">Reference proteome</keyword>
<protein>
    <submittedName>
        <fullName evidence="5">Uncharacterized protein</fullName>
    </submittedName>
</protein>
<keyword evidence="3" id="KW-0539">Nucleus</keyword>
<feature type="compositionally biased region" description="Basic and acidic residues" evidence="4">
    <location>
        <begin position="36"/>
        <end position="54"/>
    </location>
</feature>
<sequence>ERRKRKMGNEEENEEAKMEKFFALIRSIREVQERMTRGLGKSKEAEKKATKEKAVQVWTPSFRPEDFMEEAPSRGPQTDISGSSDTQNKIKEDDKEDGGDGLDLKLSL</sequence>